<dbReference type="AlphaFoldDB" id="A0A2R6AB24"/>
<reference evidence="1 2" key="1">
    <citation type="submission" date="2017-04" db="EMBL/GenBank/DDBJ databases">
        <title>Novel microbial lineages endemic to geothermal iron-oxide mats fill important gaps in the evolutionary history of Archaea.</title>
        <authorList>
            <person name="Jay Z.J."/>
            <person name="Beam J.P."/>
            <person name="Dlakic M."/>
            <person name="Rusch D.B."/>
            <person name="Kozubal M.A."/>
            <person name="Inskeep W.P."/>
        </authorList>
    </citation>
    <scope>NUCLEOTIDE SEQUENCE [LARGE SCALE GENOMIC DNA]</scope>
    <source>
        <strain evidence="1">OSP_D</strain>
    </source>
</reference>
<name>A0A2R6AB24_9ARCH</name>
<evidence type="ECO:0000313" key="1">
    <source>
        <dbReference type="EMBL" id="PSN83547.1"/>
    </source>
</evidence>
<gene>
    <name evidence="1" type="ORF">B9Q01_04420</name>
</gene>
<comment type="caution">
    <text evidence="1">The sequence shown here is derived from an EMBL/GenBank/DDBJ whole genome shotgun (WGS) entry which is preliminary data.</text>
</comment>
<protein>
    <submittedName>
        <fullName evidence="1">Uncharacterized protein</fullName>
    </submittedName>
</protein>
<dbReference type="Proteomes" id="UP000240880">
    <property type="component" value="Unassembled WGS sequence"/>
</dbReference>
<proteinExistence type="predicted"/>
<dbReference type="EMBL" id="NEXC01000021">
    <property type="protein sequence ID" value="PSN83547.1"/>
    <property type="molecule type" value="Genomic_DNA"/>
</dbReference>
<organism evidence="1 2">
    <name type="scientific">Candidatus Marsarchaeota G1 archaeon OSP_D</name>
    <dbReference type="NCBI Taxonomy" id="1978155"/>
    <lineage>
        <taxon>Archaea</taxon>
        <taxon>Candidatus Marsarchaeota</taxon>
        <taxon>Candidatus Marsarchaeota group 1</taxon>
    </lineage>
</organism>
<evidence type="ECO:0000313" key="2">
    <source>
        <dbReference type="Proteomes" id="UP000240880"/>
    </source>
</evidence>
<accession>A0A2R6AB24</accession>
<sequence length="106" mass="11928">MPVKDYKELRDSLIDFAQTLFKFQEALVATQRTLRRIKSFHVLPKSPYIHAFALALIAAPEPFTTVLGVSILAINLSHSDFTIGRIASQTLYNLSSALSLTNLRFF</sequence>